<keyword evidence="2 4" id="KW-0479">Metal-binding</keyword>
<evidence type="ECO:0000259" key="6">
    <source>
        <dbReference type="PROSITE" id="PS50255"/>
    </source>
</evidence>
<dbReference type="InterPro" id="IPR001199">
    <property type="entry name" value="Cyt_B5-like_heme/steroid-bd"/>
</dbReference>
<dbReference type="PANTHER" id="PTHR16740:SF1">
    <property type="entry name" value="CYTOCHROME B5-RELATED PROTEIN-RELATED"/>
    <property type="match status" value="1"/>
</dbReference>
<reference evidence="7" key="1">
    <citation type="journal article" date="2021" name="Sci. Adv.">
        <title>The American lobster genome reveals insights on longevity, neural, and immune adaptations.</title>
        <authorList>
            <person name="Polinski J.M."/>
            <person name="Zimin A.V."/>
            <person name="Clark K.F."/>
            <person name="Kohn A.B."/>
            <person name="Sadowski N."/>
            <person name="Timp W."/>
            <person name="Ptitsyn A."/>
            <person name="Khanna P."/>
            <person name="Romanova D.Y."/>
            <person name="Williams P."/>
            <person name="Greenwood S.J."/>
            <person name="Moroz L.L."/>
            <person name="Walt D.R."/>
            <person name="Bodnar A.G."/>
        </authorList>
    </citation>
    <scope>NUCLEOTIDE SEQUENCE</scope>
    <source>
        <strain evidence="7">GMGI-L3</strain>
    </source>
</reference>
<keyword evidence="4" id="KW-1133">Transmembrane helix</keyword>
<protein>
    <submittedName>
        <fullName evidence="7">Cytochrome b5-related protein-like 1</fullName>
    </submittedName>
</protein>
<keyword evidence="3 4" id="KW-0408">Iron</keyword>
<comment type="similarity">
    <text evidence="4">Belongs to the cytochrome b5 family.</text>
</comment>
<dbReference type="InterPro" id="IPR053100">
    <property type="entry name" value="Cytochrome_b5-related"/>
</dbReference>
<dbReference type="Pfam" id="PF00173">
    <property type="entry name" value="Cyt-b5"/>
    <property type="match status" value="1"/>
</dbReference>
<keyword evidence="4" id="KW-0472">Membrane</keyword>
<name>A0A8J5NAP2_HOMAM</name>
<dbReference type="InterPro" id="IPR036400">
    <property type="entry name" value="Cyt_B5-like_heme/steroid_sf"/>
</dbReference>
<feature type="region of interest" description="Disordered" evidence="5">
    <location>
        <begin position="1"/>
        <end position="22"/>
    </location>
</feature>
<dbReference type="SUPFAM" id="SSF55856">
    <property type="entry name" value="Cytochrome b5-like heme/steroid binding domain"/>
    <property type="match status" value="1"/>
</dbReference>
<feature type="transmembrane region" description="Helical" evidence="4">
    <location>
        <begin position="271"/>
        <end position="289"/>
    </location>
</feature>
<sequence>MCPGKDGKTLTDKREVPGSTPNFRHYPTDRDVLLKSSHRWINGKRTDDDVGPYWRVHDKLYDLTGFVDKHPGGRDWILASRGTDITELFEISHLTSLPLQYLRQYYVREASSPRNSPYTFHSNGFFKRFRERDSLAVSFLLLMVAAASWDSLPLALMAGVFLAATGNCAHNFTHQRDTWRLYYLDLTLLSSYEFRIIHIMSHHGYPNTYYDFEVAVLEPFWTFLPKPNKNWIQRYGSYILDPILLPLALFSEGLKRLWFLALGEVRFRPENGLPILELLVFLVLSQSIIVALRLWLVMHAVCSVLVVTLALVGTHHHPDIYHQGDAMRQDRDFGLCQLDAVRDRVEINTNLFLVAVGYGHHALHHLLPTVDHSKLTYLYPALLETCREHHIDYSFVRVWYMVKGKYLQLANITPSVTPKIINSWESEENER</sequence>
<dbReference type="SMART" id="SM01117">
    <property type="entry name" value="Cyt-b5"/>
    <property type="match status" value="1"/>
</dbReference>
<dbReference type="GO" id="GO:0046872">
    <property type="term" value="F:metal ion binding"/>
    <property type="evidence" value="ECO:0007669"/>
    <property type="project" value="UniProtKB-UniRule"/>
</dbReference>
<feature type="transmembrane region" description="Helical" evidence="4">
    <location>
        <begin position="135"/>
        <end position="164"/>
    </location>
</feature>
<dbReference type="InterPro" id="IPR005804">
    <property type="entry name" value="FA_desaturase_dom"/>
</dbReference>
<feature type="compositionally biased region" description="Basic and acidic residues" evidence="5">
    <location>
        <begin position="1"/>
        <end position="16"/>
    </location>
</feature>
<evidence type="ECO:0000313" key="7">
    <source>
        <dbReference type="EMBL" id="KAG7177096.1"/>
    </source>
</evidence>
<gene>
    <name evidence="7" type="primary">Cyb5r-L1</name>
    <name evidence="7" type="ORF">Hamer_G000323</name>
</gene>
<evidence type="ECO:0000313" key="8">
    <source>
        <dbReference type="Proteomes" id="UP000747542"/>
    </source>
</evidence>
<dbReference type="InterPro" id="IPR018506">
    <property type="entry name" value="Cyt_B5_heme-BS"/>
</dbReference>
<dbReference type="GO" id="GO:0006629">
    <property type="term" value="P:lipid metabolic process"/>
    <property type="evidence" value="ECO:0007669"/>
    <property type="project" value="InterPro"/>
</dbReference>
<dbReference type="Gene3D" id="3.10.120.10">
    <property type="entry name" value="Cytochrome b5-like heme/steroid binding domain"/>
    <property type="match status" value="1"/>
</dbReference>
<comment type="caution">
    <text evidence="7">The sequence shown here is derived from an EMBL/GenBank/DDBJ whole genome shotgun (WGS) entry which is preliminary data.</text>
</comment>
<dbReference type="Proteomes" id="UP000747542">
    <property type="component" value="Unassembled WGS sequence"/>
</dbReference>
<evidence type="ECO:0000256" key="1">
    <source>
        <dbReference type="ARBA" id="ARBA00022617"/>
    </source>
</evidence>
<feature type="domain" description="Cytochrome b5 heme-binding" evidence="6">
    <location>
        <begin position="56"/>
        <end position="111"/>
    </location>
</feature>
<dbReference type="AlphaFoldDB" id="A0A8J5NAP2"/>
<evidence type="ECO:0000256" key="2">
    <source>
        <dbReference type="ARBA" id="ARBA00022723"/>
    </source>
</evidence>
<dbReference type="GO" id="GO:0020037">
    <property type="term" value="F:heme binding"/>
    <property type="evidence" value="ECO:0007669"/>
    <property type="project" value="UniProtKB-UniRule"/>
</dbReference>
<evidence type="ECO:0000256" key="5">
    <source>
        <dbReference type="SAM" id="MobiDB-lite"/>
    </source>
</evidence>
<accession>A0A8J5NAP2</accession>
<comment type="caution">
    <text evidence="4">Lacks conserved residue(s) required for the propagation of feature annotation.</text>
</comment>
<dbReference type="EMBL" id="JAHLQT010002534">
    <property type="protein sequence ID" value="KAG7177096.1"/>
    <property type="molecule type" value="Genomic_DNA"/>
</dbReference>
<organism evidence="7 8">
    <name type="scientific">Homarus americanus</name>
    <name type="common">American lobster</name>
    <dbReference type="NCBI Taxonomy" id="6706"/>
    <lineage>
        <taxon>Eukaryota</taxon>
        <taxon>Metazoa</taxon>
        <taxon>Ecdysozoa</taxon>
        <taxon>Arthropoda</taxon>
        <taxon>Crustacea</taxon>
        <taxon>Multicrustacea</taxon>
        <taxon>Malacostraca</taxon>
        <taxon>Eumalacostraca</taxon>
        <taxon>Eucarida</taxon>
        <taxon>Decapoda</taxon>
        <taxon>Pleocyemata</taxon>
        <taxon>Astacidea</taxon>
        <taxon>Nephropoidea</taxon>
        <taxon>Nephropidae</taxon>
        <taxon>Homarus</taxon>
    </lineage>
</organism>
<keyword evidence="8" id="KW-1185">Reference proteome</keyword>
<dbReference type="PROSITE" id="PS00191">
    <property type="entry name" value="CYTOCHROME_B5_1"/>
    <property type="match status" value="1"/>
</dbReference>
<evidence type="ECO:0000256" key="3">
    <source>
        <dbReference type="ARBA" id="ARBA00023004"/>
    </source>
</evidence>
<dbReference type="Pfam" id="PF00487">
    <property type="entry name" value="FA_desaturase"/>
    <property type="match status" value="1"/>
</dbReference>
<keyword evidence="1 4" id="KW-0349">Heme</keyword>
<dbReference type="PROSITE" id="PS50255">
    <property type="entry name" value="CYTOCHROME_B5_2"/>
    <property type="match status" value="1"/>
</dbReference>
<proteinExistence type="inferred from homology"/>
<dbReference type="PANTHER" id="PTHR16740">
    <property type="entry name" value="CYTOCHROME B5-RELATED PROTEIN-RELATED"/>
    <property type="match status" value="1"/>
</dbReference>
<keyword evidence="4" id="KW-0812">Transmembrane</keyword>
<evidence type="ECO:0000256" key="4">
    <source>
        <dbReference type="RuleBase" id="RU362121"/>
    </source>
</evidence>